<dbReference type="InterPro" id="IPR027417">
    <property type="entry name" value="P-loop_NTPase"/>
</dbReference>
<dbReference type="PROSITE" id="PS51192">
    <property type="entry name" value="HELICASE_ATP_BIND_1"/>
    <property type="match status" value="1"/>
</dbReference>
<dbReference type="OrthoDB" id="2801544at2759"/>
<dbReference type="PANTHER" id="PTHR45626">
    <property type="entry name" value="TRANSCRIPTION TERMINATION FACTOR 2-RELATED"/>
    <property type="match status" value="1"/>
</dbReference>
<keyword evidence="1" id="KW-0547">Nucleotide-binding</keyword>
<organism evidence="5 6">
    <name type="scientific">Sphaerobolus stellatus (strain SS14)</name>
    <dbReference type="NCBI Taxonomy" id="990650"/>
    <lineage>
        <taxon>Eukaryota</taxon>
        <taxon>Fungi</taxon>
        <taxon>Dikarya</taxon>
        <taxon>Basidiomycota</taxon>
        <taxon>Agaricomycotina</taxon>
        <taxon>Agaricomycetes</taxon>
        <taxon>Phallomycetidae</taxon>
        <taxon>Geastrales</taxon>
        <taxon>Sphaerobolaceae</taxon>
        <taxon>Sphaerobolus</taxon>
    </lineage>
</organism>
<evidence type="ECO:0000313" key="5">
    <source>
        <dbReference type="EMBL" id="KIJ44302.1"/>
    </source>
</evidence>
<dbReference type="GO" id="GO:0008094">
    <property type="term" value="F:ATP-dependent activity, acting on DNA"/>
    <property type="evidence" value="ECO:0007669"/>
    <property type="project" value="TreeGrafter"/>
</dbReference>
<dbReference type="PANTHER" id="PTHR45626:SF51">
    <property type="entry name" value="SNF2-RELATED DOMAIN-CONTAINING PROTEIN"/>
    <property type="match status" value="1"/>
</dbReference>
<dbReference type="Pfam" id="PF00271">
    <property type="entry name" value="Helicase_C"/>
    <property type="match status" value="1"/>
</dbReference>
<dbReference type="Gene3D" id="3.40.50.10810">
    <property type="entry name" value="Tandem AAA-ATPase domain"/>
    <property type="match status" value="1"/>
</dbReference>
<dbReference type="InterPro" id="IPR049730">
    <property type="entry name" value="SNF2/RAD54-like_C"/>
</dbReference>
<proteinExistence type="predicted"/>
<keyword evidence="6" id="KW-1185">Reference proteome</keyword>
<dbReference type="InterPro" id="IPR038718">
    <property type="entry name" value="SNF2-like_sf"/>
</dbReference>
<dbReference type="SMART" id="SM00490">
    <property type="entry name" value="HELICc"/>
    <property type="match status" value="1"/>
</dbReference>
<dbReference type="InterPro" id="IPR014001">
    <property type="entry name" value="Helicase_ATP-bd"/>
</dbReference>
<evidence type="ECO:0000259" key="4">
    <source>
        <dbReference type="PROSITE" id="PS51192"/>
    </source>
</evidence>
<evidence type="ECO:0000256" key="3">
    <source>
        <dbReference type="ARBA" id="ARBA00022840"/>
    </source>
</evidence>
<dbReference type="Pfam" id="PF00176">
    <property type="entry name" value="SNF2-rel_dom"/>
    <property type="match status" value="1"/>
</dbReference>
<evidence type="ECO:0000256" key="2">
    <source>
        <dbReference type="ARBA" id="ARBA00022801"/>
    </source>
</evidence>
<protein>
    <recommendedName>
        <fullName evidence="4">Helicase ATP-binding domain-containing protein</fullName>
    </recommendedName>
</protein>
<dbReference type="GO" id="GO:0005524">
    <property type="term" value="F:ATP binding"/>
    <property type="evidence" value="ECO:0007669"/>
    <property type="project" value="UniProtKB-KW"/>
</dbReference>
<gene>
    <name evidence="5" type="ORF">M422DRAFT_30450</name>
</gene>
<dbReference type="HOGENOM" id="CLU_003233_0_1_1"/>
<dbReference type="InterPro" id="IPR001650">
    <property type="entry name" value="Helicase_C-like"/>
</dbReference>
<evidence type="ECO:0000313" key="6">
    <source>
        <dbReference type="Proteomes" id="UP000054279"/>
    </source>
</evidence>
<keyword evidence="3" id="KW-0067">ATP-binding</keyword>
<dbReference type="Gene3D" id="3.40.50.300">
    <property type="entry name" value="P-loop containing nucleotide triphosphate hydrolases"/>
    <property type="match status" value="1"/>
</dbReference>
<name>A0A0C9VPY5_SPHS4</name>
<dbReference type="SUPFAM" id="SSF52540">
    <property type="entry name" value="P-loop containing nucleoside triphosphate hydrolases"/>
    <property type="match status" value="2"/>
</dbReference>
<keyword evidence="2" id="KW-0378">Hydrolase</keyword>
<dbReference type="InterPro" id="IPR050628">
    <property type="entry name" value="SNF2_RAD54_helicase_TF"/>
</dbReference>
<dbReference type="InterPro" id="IPR000330">
    <property type="entry name" value="SNF2_N"/>
</dbReference>
<evidence type="ECO:0000256" key="1">
    <source>
        <dbReference type="ARBA" id="ARBA00022741"/>
    </source>
</evidence>
<dbReference type="GO" id="GO:0005634">
    <property type="term" value="C:nucleus"/>
    <property type="evidence" value="ECO:0007669"/>
    <property type="project" value="TreeGrafter"/>
</dbReference>
<sequence length="1197" mass="136399">MSSPSSNDPYSLTNLLPVGCTYLYFDSDTLRRSHEALVAAKPTAYEDWPWLPPFLLTSQFCLDKNQKSDITFDEIEYLVKHRFIRATWRLQKDTVQIRVYLVPCDLSGVQGTLSLLNRKKKLGVWSHGRDCLRSLLSKTYSVWDGSHIQRSEVVLPVFEKDMRSLPEIYNNLPSPVVDRATFLSGLDEQTQSVIRSTLFWDTPPGMVSELYGYQKRTFLRMLQQEINPGTAPDPLYIPIPSVDGCGKIYYLQPTTMELLKQLPLRFQSKGGILCEEMGSGKTCIILALIVATKHQISTPEEKFEAASPPVLTASALCHFPFEQFKQERKLTHMSRVQCSFPSLQEILVHHARTSPNLRQKMQHQIQIESSDRTILNAKTEVLDTKLLKNNSHFRPFYHVYEPKPEAHSRKHRKVEASGPRRIYLTSATLVIVPRTLLAQWTSEINKHCAERELAVYTTDSSGHGRSNNSPLLDAPSLADYDVVLLTHERFAAEFDGCTFGKIPVWQRSSPEKCCGDVAEEYRVDGVSPLIQIRWKRLVVDEGHVSVANNDLARLCGEKLNVERRWIVSGTPTRNLMGLALGQTQALTPDGTAPDDMFESLPPPLSQEPKEADDELAYPADIIFANRWPESDREDLRRLGLMLSQFLKVPQFSAIESKQLFSELVVSPLLKSGGPRFASVRILTQVMSTVMFRHRIKDLEEELPDKLPPLKEKVVKLKFHPLAAKTYNILQAGIAINAVDSERTDQDYLFDNNQRSKAHLRTLLENITQTMFWKGDEKRFDIYDATERAEDSLKRAIDRDRPPEDIELVENSLRALREARNDQLWRAVVFHEDCPFVVFGLSSDMQRAWCSRSLSNTSDGDLLFPGQVTELREAMLAHRSSKEEQLVKEGYQARWKEQAKLARSLNRHRKRTHHDVDRMVKKFVSQANSKGTRDKILNEVNANIWKDSPSDFSAATNEAVGTLGNLPKITIGESFSSKLNYILRKVLKHASKHKFLIFSAFPLSLAIIGEALQFANIPYLPYTSQVMPSVRTGNVLSFQTSETYRVLLMELKHGAWGLNLAQASRIIFCEPVWQASVEAQAIKRAHRIGQNCSVLKVTTLVMRGTSEEAIVGRRRNLLNKTEQKGDFQEDENIRNYLQNPTFLRYEDIEWDNADQLKIPLIPVTKEADSEDMQVDIFRPAETEATEPPKKKLKKVHFA</sequence>
<reference evidence="5 6" key="1">
    <citation type="submission" date="2014-06" db="EMBL/GenBank/DDBJ databases">
        <title>Evolutionary Origins and Diversification of the Mycorrhizal Mutualists.</title>
        <authorList>
            <consortium name="DOE Joint Genome Institute"/>
            <consortium name="Mycorrhizal Genomics Consortium"/>
            <person name="Kohler A."/>
            <person name="Kuo A."/>
            <person name="Nagy L.G."/>
            <person name="Floudas D."/>
            <person name="Copeland A."/>
            <person name="Barry K.W."/>
            <person name="Cichocki N."/>
            <person name="Veneault-Fourrey C."/>
            <person name="LaButti K."/>
            <person name="Lindquist E.A."/>
            <person name="Lipzen A."/>
            <person name="Lundell T."/>
            <person name="Morin E."/>
            <person name="Murat C."/>
            <person name="Riley R."/>
            <person name="Ohm R."/>
            <person name="Sun H."/>
            <person name="Tunlid A."/>
            <person name="Henrissat B."/>
            <person name="Grigoriev I.V."/>
            <person name="Hibbett D.S."/>
            <person name="Martin F."/>
        </authorList>
    </citation>
    <scope>NUCLEOTIDE SEQUENCE [LARGE SCALE GENOMIC DNA]</scope>
    <source>
        <strain evidence="5 6">SS14</strain>
    </source>
</reference>
<dbReference type="Proteomes" id="UP000054279">
    <property type="component" value="Unassembled WGS sequence"/>
</dbReference>
<dbReference type="SMART" id="SM00487">
    <property type="entry name" value="DEXDc"/>
    <property type="match status" value="1"/>
</dbReference>
<accession>A0A0C9VPY5</accession>
<dbReference type="AlphaFoldDB" id="A0A0C9VPY5"/>
<feature type="domain" description="Helicase ATP-binding" evidence="4">
    <location>
        <begin position="428"/>
        <end position="589"/>
    </location>
</feature>
<dbReference type="EMBL" id="KN837118">
    <property type="protein sequence ID" value="KIJ44302.1"/>
    <property type="molecule type" value="Genomic_DNA"/>
</dbReference>
<dbReference type="GO" id="GO:0006281">
    <property type="term" value="P:DNA repair"/>
    <property type="evidence" value="ECO:0007669"/>
    <property type="project" value="TreeGrafter"/>
</dbReference>
<dbReference type="GO" id="GO:0016787">
    <property type="term" value="F:hydrolase activity"/>
    <property type="evidence" value="ECO:0007669"/>
    <property type="project" value="UniProtKB-KW"/>
</dbReference>
<dbReference type="CDD" id="cd18793">
    <property type="entry name" value="SF2_C_SNF"/>
    <property type="match status" value="1"/>
</dbReference>